<name>A0A256GCK4_9HYPH</name>
<organism evidence="1 2">
    <name type="scientific">Brucella grignonensis</name>
    <dbReference type="NCBI Taxonomy" id="94627"/>
    <lineage>
        <taxon>Bacteria</taxon>
        <taxon>Pseudomonadati</taxon>
        <taxon>Pseudomonadota</taxon>
        <taxon>Alphaproteobacteria</taxon>
        <taxon>Hyphomicrobiales</taxon>
        <taxon>Brucellaceae</taxon>
        <taxon>Brucella/Ochrobactrum group</taxon>
        <taxon>Brucella</taxon>
    </lineage>
</organism>
<keyword evidence="2" id="KW-1185">Reference proteome</keyword>
<accession>A0A256GCK4</accession>
<gene>
    <name evidence="1" type="ORF">CEV33_4613</name>
</gene>
<dbReference type="Proteomes" id="UP000216478">
    <property type="component" value="Unassembled WGS sequence"/>
</dbReference>
<reference evidence="1 2" key="1">
    <citation type="submission" date="2017-07" db="EMBL/GenBank/DDBJ databases">
        <title>Phylogenetic study on the rhizospheric bacterium Ochrobactrum sp. A44.</title>
        <authorList>
            <person name="Krzyzanowska D.M."/>
            <person name="Ossowicki A."/>
            <person name="Rajewska M."/>
            <person name="Maciag T."/>
            <person name="Kaczynski Z."/>
            <person name="Czerwicka M."/>
            <person name="Jafra S."/>
        </authorList>
    </citation>
    <scope>NUCLEOTIDE SEQUENCE [LARGE SCALE GENOMIC DNA]</scope>
    <source>
        <strain evidence="1 2">OgA9a</strain>
    </source>
</reference>
<proteinExistence type="predicted"/>
<comment type="caution">
    <text evidence="1">The sequence shown here is derived from an EMBL/GenBank/DDBJ whole genome shotgun (WGS) entry which is preliminary data.</text>
</comment>
<dbReference type="EMBL" id="NNRL01000036">
    <property type="protein sequence ID" value="OYR24874.1"/>
    <property type="molecule type" value="Genomic_DNA"/>
</dbReference>
<evidence type="ECO:0000313" key="1">
    <source>
        <dbReference type="EMBL" id="OYR24874.1"/>
    </source>
</evidence>
<dbReference type="AlphaFoldDB" id="A0A256GCK4"/>
<sequence length="53" mass="5975">MSGHGSLIHPILYKDSETARLPQNDGPIQGVRYCEVFDGSAVKSFQLHRKSFR</sequence>
<evidence type="ECO:0000313" key="2">
    <source>
        <dbReference type="Proteomes" id="UP000216478"/>
    </source>
</evidence>
<protein>
    <submittedName>
        <fullName evidence="1">Uncharacterized protein</fullName>
    </submittedName>
</protein>